<gene>
    <name evidence="2" type="ORF">MONAX_5E008888</name>
</gene>
<feature type="compositionally biased region" description="Polar residues" evidence="1">
    <location>
        <begin position="33"/>
        <end position="46"/>
    </location>
</feature>
<comment type="caution">
    <text evidence="2">The sequence shown here is derived from an EMBL/GenBank/DDBJ whole genome shotgun (WGS) entry which is preliminary data.</text>
</comment>
<proteinExistence type="predicted"/>
<organism evidence="2 3">
    <name type="scientific">Marmota monax</name>
    <name type="common">Woodchuck</name>
    <dbReference type="NCBI Taxonomy" id="9995"/>
    <lineage>
        <taxon>Eukaryota</taxon>
        <taxon>Metazoa</taxon>
        <taxon>Chordata</taxon>
        <taxon>Craniata</taxon>
        <taxon>Vertebrata</taxon>
        <taxon>Euteleostomi</taxon>
        <taxon>Mammalia</taxon>
        <taxon>Eutheria</taxon>
        <taxon>Euarchontoglires</taxon>
        <taxon>Glires</taxon>
        <taxon>Rodentia</taxon>
        <taxon>Sciuromorpha</taxon>
        <taxon>Sciuridae</taxon>
        <taxon>Xerinae</taxon>
        <taxon>Marmotini</taxon>
        <taxon>Marmota</taxon>
    </lineage>
</organism>
<dbReference type="AlphaFoldDB" id="A0A5E4AWX4"/>
<keyword evidence="3" id="KW-1185">Reference proteome</keyword>
<accession>A0A5E4AWX4</accession>
<evidence type="ECO:0000256" key="1">
    <source>
        <dbReference type="SAM" id="MobiDB-lite"/>
    </source>
</evidence>
<sequence length="55" mass="5859">MVSADGLGRRSRGKAPGGSVPQATEYSVLLPNANVSTELRRQTSYRASAPRTPDE</sequence>
<reference evidence="2" key="1">
    <citation type="submission" date="2019-04" db="EMBL/GenBank/DDBJ databases">
        <authorList>
            <person name="Alioto T."/>
            <person name="Alioto T."/>
        </authorList>
    </citation>
    <scope>NUCLEOTIDE SEQUENCE [LARGE SCALE GENOMIC DNA]</scope>
</reference>
<evidence type="ECO:0000313" key="3">
    <source>
        <dbReference type="Proteomes" id="UP000335636"/>
    </source>
</evidence>
<feature type="region of interest" description="Disordered" evidence="1">
    <location>
        <begin position="1"/>
        <end position="55"/>
    </location>
</feature>
<dbReference type="EMBL" id="CABDUW010000162">
    <property type="protein sequence ID" value="VTJ61019.1"/>
    <property type="molecule type" value="Genomic_DNA"/>
</dbReference>
<evidence type="ECO:0000313" key="2">
    <source>
        <dbReference type="EMBL" id="VTJ61019.1"/>
    </source>
</evidence>
<dbReference type="Proteomes" id="UP000335636">
    <property type="component" value="Unassembled WGS sequence"/>
</dbReference>
<protein>
    <submittedName>
        <fullName evidence="2">Uncharacterized protein</fullName>
    </submittedName>
</protein>
<name>A0A5E4AWX4_MARMO</name>